<gene>
    <name evidence="7" type="ORF">BCR43DRAFT_447843</name>
</gene>
<evidence type="ECO:0000256" key="1">
    <source>
        <dbReference type="ARBA" id="ARBA00004186"/>
    </source>
</evidence>
<dbReference type="GO" id="GO:0005815">
    <property type="term" value="C:microtubule organizing center"/>
    <property type="evidence" value="ECO:0007669"/>
    <property type="project" value="TreeGrafter"/>
</dbReference>
<dbReference type="GO" id="GO:0005876">
    <property type="term" value="C:spindle microtubule"/>
    <property type="evidence" value="ECO:0007669"/>
    <property type="project" value="TreeGrafter"/>
</dbReference>
<dbReference type="InParanoid" id="A0A1X2GZS6"/>
<dbReference type="PANTHER" id="PTHR21567:SF9">
    <property type="entry name" value="CLIP-ASSOCIATING PROTEIN"/>
    <property type="match status" value="1"/>
</dbReference>
<keyword evidence="8" id="KW-1185">Reference proteome</keyword>
<name>A0A1X2GZS6_SYNRA</name>
<comment type="similarity">
    <text evidence="2">Belongs to the CLASP family.</text>
</comment>
<dbReference type="STRING" id="13706.A0A1X2GZS6"/>
<keyword evidence="3" id="KW-0132">Cell division</keyword>
<evidence type="ECO:0000313" key="8">
    <source>
        <dbReference type="Proteomes" id="UP000242180"/>
    </source>
</evidence>
<comment type="caution">
    <text evidence="7">The sequence shown here is derived from an EMBL/GenBank/DDBJ whole genome shotgun (WGS) entry which is preliminary data.</text>
</comment>
<evidence type="ECO:0000256" key="5">
    <source>
        <dbReference type="ARBA" id="ARBA00022776"/>
    </source>
</evidence>
<evidence type="ECO:0000256" key="4">
    <source>
        <dbReference type="ARBA" id="ARBA00022701"/>
    </source>
</evidence>
<dbReference type="InterPro" id="IPR016024">
    <property type="entry name" value="ARM-type_fold"/>
</dbReference>
<proteinExistence type="inferred from homology"/>
<dbReference type="GO" id="GO:0090307">
    <property type="term" value="P:mitotic spindle assembly"/>
    <property type="evidence" value="ECO:0007669"/>
    <property type="project" value="TreeGrafter"/>
</dbReference>
<evidence type="ECO:0000256" key="3">
    <source>
        <dbReference type="ARBA" id="ARBA00022618"/>
    </source>
</evidence>
<organism evidence="7 8">
    <name type="scientific">Syncephalastrum racemosum</name>
    <name type="common">Filamentous fungus</name>
    <dbReference type="NCBI Taxonomy" id="13706"/>
    <lineage>
        <taxon>Eukaryota</taxon>
        <taxon>Fungi</taxon>
        <taxon>Fungi incertae sedis</taxon>
        <taxon>Mucoromycota</taxon>
        <taxon>Mucoromycotina</taxon>
        <taxon>Mucoromycetes</taxon>
        <taxon>Mucorales</taxon>
        <taxon>Syncephalastraceae</taxon>
        <taxon>Syncephalastrum</taxon>
    </lineage>
</organism>
<evidence type="ECO:0000256" key="2">
    <source>
        <dbReference type="ARBA" id="ARBA00009549"/>
    </source>
</evidence>
<dbReference type="GO" id="GO:1990023">
    <property type="term" value="C:mitotic spindle midzone"/>
    <property type="evidence" value="ECO:0007669"/>
    <property type="project" value="TreeGrafter"/>
</dbReference>
<dbReference type="PANTHER" id="PTHR21567">
    <property type="entry name" value="CLASP"/>
    <property type="match status" value="1"/>
</dbReference>
<dbReference type="GO" id="GO:0051301">
    <property type="term" value="P:cell division"/>
    <property type="evidence" value="ECO:0007669"/>
    <property type="project" value="UniProtKB-KW"/>
</dbReference>
<reference evidence="7 8" key="1">
    <citation type="submission" date="2016-07" db="EMBL/GenBank/DDBJ databases">
        <title>Pervasive Adenine N6-methylation of Active Genes in Fungi.</title>
        <authorList>
            <consortium name="DOE Joint Genome Institute"/>
            <person name="Mondo S.J."/>
            <person name="Dannebaum R.O."/>
            <person name="Kuo R.C."/>
            <person name="Labutti K."/>
            <person name="Haridas S."/>
            <person name="Kuo A."/>
            <person name="Salamov A."/>
            <person name="Ahrendt S.R."/>
            <person name="Lipzen A."/>
            <person name="Sullivan W."/>
            <person name="Andreopoulos W.B."/>
            <person name="Clum A."/>
            <person name="Lindquist E."/>
            <person name="Daum C."/>
            <person name="Ramamoorthy G.K."/>
            <person name="Gryganskyi A."/>
            <person name="Culley D."/>
            <person name="Magnuson J.K."/>
            <person name="James T.Y."/>
            <person name="O'Malley M.A."/>
            <person name="Stajich J.E."/>
            <person name="Spatafora J.W."/>
            <person name="Visel A."/>
            <person name="Grigoriev I.V."/>
        </authorList>
    </citation>
    <scope>NUCLEOTIDE SEQUENCE [LARGE SCALE GENOMIC DNA]</scope>
    <source>
        <strain evidence="7 8">NRRL 2496</strain>
    </source>
</reference>
<dbReference type="InterPro" id="IPR024395">
    <property type="entry name" value="CLASP_N_dom"/>
</dbReference>
<dbReference type="SUPFAM" id="SSF48371">
    <property type="entry name" value="ARM repeat"/>
    <property type="match status" value="1"/>
</dbReference>
<dbReference type="Gene3D" id="1.25.10.10">
    <property type="entry name" value="Leucine-rich Repeat Variant"/>
    <property type="match status" value="1"/>
</dbReference>
<dbReference type="Pfam" id="PF12348">
    <property type="entry name" value="CLASP_N"/>
    <property type="match status" value="1"/>
</dbReference>
<dbReference type="OrthoDB" id="46159at2759"/>
<evidence type="ECO:0000259" key="6">
    <source>
        <dbReference type="Pfam" id="PF12348"/>
    </source>
</evidence>
<dbReference type="AlphaFoldDB" id="A0A1X2GZS6"/>
<dbReference type="Proteomes" id="UP000242180">
    <property type="component" value="Unassembled WGS sequence"/>
</dbReference>
<comment type="subcellular location">
    <subcellularLocation>
        <location evidence="1">Cytoplasm</location>
        <location evidence="1">Cytoskeleton</location>
        <location evidence="1">Spindle</location>
    </subcellularLocation>
</comment>
<keyword evidence="5" id="KW-0131">Cell cycle</keyword>
<dbReference type="EMBL" id="MCGN01000013">
    <property type="protein sequence ID" value="ORY90028.1"/>
    <property type="molecule type" value="Genomic_DNA"/>
</dbReference>
<sequence>MKRVIQLFSKNKESEDTWEKFDQALRNIIVWTVDDNAHRYEHFATHLRALKRPIIQSLTTERTRLSKTAFELLQTLAQTMQREYEPLHEMFGLTLVKLFARTNKVQLQRARTCYTHLIDHAKLTKSIPSLCALLKKGTEPNKAVRHGVAGCLEHIIVVNDPQDLKPYLTHLTTAIRQAATDSSPDVRAAIRACFQAYSQKHPDHCARY</sequence>
<dbReference type="InterPro" id="IPR011989">
    <property type="entry name" value="ARM-like"/>
</dbReference>
<accession>A0A1X2GZS6</accession>
<keyword evidence="5" id="KW-0498">Mitosis</keyword>
<dbReference type="GO" id="GO:0008017">
    <property type="term" value="F:microtubule binding"/>
    <property type="evidence" value="ECO:0007669"/>
    <property type="project" value="TreeGrafter"/>
</dbReference>
<dbReference type="GO" id="GO:0005881">
    <property type="term" value="C:cytoplasmic microtubule"/>
    <property type="evidence" value="ECO:0007669"/>
    <property type="project" value="TreeGrafter"/>
</dbReference>
<dbReference type="OMA" id="CSRPNKV"/>
<evidence type="ECO:0000313" key="7">
    <source>
        <dbReference type="EMBL" id="ORY90028.1"/>
    </source>
</evidence>
<feature type="domain" description="CLASP N-terminal" evidence="6">
    <location>
        <begin position="4"/>
        <end position="204"/>
    </location>
</feature>
<protein>
    <submittedName>
        <fullName evidence="7">Clasp N-terminal domain-containing protein</fullName>
    </submittedName>
</protein>
<keyword evidence="4" id="KW-0493">Microtubule</keyword>